<proteinExistence type="predicted"/>
<dbReference type="OMA" id="DEPMECT"/>
<evidence type="ECO:0000313" key="2">
    <source>
        <dbReference type="EMBL" id="EGT52694.1"/>
    </source>
</evidence>
<feature type="compositionally biased region" description="Acidic residues" evidence="1">
    <location>
        <begin position="141"/>
        <end position="157"/>
    </location>
</feature>
<dbReference type="Proteomes" id="UP000008068">
    <property type="component" value="Unassembled WGS sequence"/>
</dbReference>
<sequence length="272" mass="30783">MVSLRSGKRTVRPTPASTEQNQEQAPEPTETPKKRGRVTKNAKQVFDKPEEAERLPEVLEELKEPHATSETTPELDGADEDLSEPTEPKIATETTPDIDETREVSEDVFATSGNSNEESDNEYSSEDEPMEVSSKKQEVEQSLEDEIVSDSADDEPMECTSKKVEKQNVEDAKSLVEKLLERKAEKTAKLTAKKLKKRSKKKESKKVADGVFEVRMKKSKSKFNVVTLKDGIQHMLEPEINFREELLKSRTAGSRVADTDKFLQRSKWVSKR</sequence>
<feature type="compositionally biased region" description="Basic and acidic residues" evidence="1">
    <location>
        <begin position="45"/>
        <end position="67"/>
    </location>
</feature>
<evidence type="ECO:0000313" key="3">
    <source>
        <dbReference type="Proteomes" id="UP000008068"/>
    </source>
</evidence>
<feature type="region of interest" description="Disordered" evidence="1">
    <location>
        <begin position="1"/>
        <end position="168"/>
    </location>
</feature>
<dbReference type="eggNOG" id="ENOG502THXZ">
    <property type="taxonomic scope" value="Eukaryota"/>
</dbReference>
<reference evidence="3" key="1">
    <citation type="submission" date="2011-07" db="EMBL/GenBank/DDBJ databases">
        <authorList>
            <consortium name="Caenorhabditis brenneri Sequencing and Analysis Consortium"/>
            <person name="Wilson R.K."/>
        </authorList>
    </citation>
    <scope>NUCLEOTIDE SEQUENCE [LARGE SCALE GENOMIC DNA]</scope>
    <source>
        <strain evidence="3">PB2801</strain>
    </source>
</reference>
<evidence type="ECO:0000256" key="1">
    <source>
        <dbReference type="SAM" id="MobiDB-lite"/>
    </source>
</evidence>
<dbReference type="EMBL" id="GL379838">
    <property type="protein sequence ID" value="EGT52694.1"/>
    <property type="molecule type" value="Genomic_DNA"/>
</dbReference>
<organism evidence="3">
    <name type="scientific">Caenorhabditis brenneri</name>
    <name type="common">Nematode worm</name>
    <dbReference type="NCBI Taxonomy" id="135651"/>
    <lineage>
        <taxon>Eukaryota</taxon>
        <taxon>Metazoa</taxon>
        <taxon>Ecdysozoa</taxon>
        <taxon>Nematoda</taxon>
        <taxon>Chromadorea</taxon>
        <taxon>Rhabditida</taxon>
        <taxon>Rhabditina</taxon>
        <taxon>Rhabditomorpha</taxon>
        <taxon>Rhabditoidea</taxon>
        <taxon>Rhabditidae</taxon>
        <taxon>Peloderinae</taxon>
        <taxon>Caenorhabditis</taxon>
    </lineage>
</organism>
<dbReference type="OrthoDB" id="5876742at2759"/>
<name>G0N4P3_CAEBE</name>
<dbReference type="AlphaFoldDB" id="G0N4P3"/>
<feature type="compositionally biased region" description="Polar residues" evidence="1">
    <location>
        <begin position="15"/>
        <end position="24"/>
    </location>
</feature>
<dbReference type="STRING" id="135651.G0N4P3"/>
<gene>
    <name evidence="2" type="ORF">CAEBREN_22397</name>
</gene>
<protein>
    <submittedName>
        <fullName evidence="2">Uncharacterized protein</fullName>
    </submittedName>
</protein>
<feature type="compositionally biased region" description="Basic residues" evidence="1">
    <location>
        <begin position="1"/>
        <end position="11"/>
    </location>
</feature>
<keyword evidence="3" id="KW-1185">Reference proteome</keyword>
<dbReference type="InParanoid" id="G0N4P3"/>
<feature type="compositionally biased region" description="Acidic residues" evidence="1">
    <location>
        <begin position="117"/>
        <end position="130"/>
    </location>
</feature>
<dbReference type="FunCoup" id="G0N4P3">
    <property type="interactions" value="1277"/>
</dbReference>
<accession>G0N4P3</accession>
<dbReference type="HOGENOM" id="CLU_060181_0_0_1"/>